<comment type="caution">
    <text evidence="3">The sequence shown here is derived from an EMBL/GenBank/DDBJ whole genome shotgun (WGS) entry which is preliminary data.</text>
</comment>
<sequence length="270" mass="28464">MAHGHRDGEAPEGPEGYDTHHAPIMEPFVAELMAAVDLAPGDVVLDLACGTGFAARAAAALVGPAGRVFGADIDADMIRVARDRHPRLYPDIAFTVAPADHLPYDTAAFDAVVCQEGAPFFPDLDAALAETARVTRLGGRFAATVWAPVDRQPYFLAQQRALRQYGGPDAVRHFARAFATTAEQLTTALRTAGYGRIAHREVTFGIALPPLDGFARAHLSALWGGLLTAAGGEEAVTRAADLVRDELATHIAADGTSTLPFTASVVTATR</sequence>
<evidence type="ECO:0000259" key="2">
    <source>
        <dbReference type="Pfam" id="PF13649"/>
    </source>
</evidence>
<accession>A0ABN3BCQ7</accession>
<dbReference type="EMBL" id="BAAAOQ010000002">
    <property type="protein sequence ID" value="GAA2192305.1"/>
    <property type="molecule type" value="Genomic_DNA"/>
</dbReference>
<dbReference type="Pfam" id="PF13649">
    <property type="entry name" value="Methyltransf_25"/>
    <property type="match status" value="1"/>
</dbReference>
<dbReference type="InterPro" id="IPR029063">
    <property type="entry name" value="SAM-dependent_MTases_sf"/>
</dbReference>
<evidence type="ECO:0000256" key="1">
    <source>
        <dbReference type="SAM" id="MobiDB-lite"/>
    </source>
</evidence>
<evidence type="ECO:0000313" key="4">
    <source>
        <dbReference type="Proteomes" id="UP001501391"/>
    </source>
</evidence>
<dbReference type="PANTHER" id="PTHR43591:SF24">
    <property type="entry name" value="2-METHOXY-6-POLYPRENYL-1,4-BENZOQUINOL METHYLASE, MITOCHONDRIAL"/>
    <property type="match status" value="1"/>
</dbReference>
<dbReference type="InterPro" id="IPR041698">
    <property type="entry name" value="Methyltransf_25"/>
</dbReference>
<gene>
    <name evidence="3" type="ORF">GCM10009787_09250</name>
</gene>
<proteinExistence type="predicted"/>
<dbReference type="PANTHER" id="PTHR43591">
    <property type="entry name" value="METHYLTRANSFERASE"/>
    <property type="match status" value="1"/>
</dbReference>
<dbReference type="CDD" id="cd02440">
    <property type="entry name" value="AdoMet_MTases"/>
    <property type="match status" value="1"/>
</dbReference>
<keyword evidence="4" id="KW-1185">Reference proteome</keyword>
<feature type="domain" description="Methyltransferase" evidence="2">
    <location>
        <begin position="44"/>
        <end position="139"/>
    </location>
</feature>
<dbReference type="RefSeq" id="WP_260335293.1">
    <property type="nucleotide sequence ID" value="NZ_BAAAOQ010000002.1"/>
</dbReference>
<dbReference type="Gene3D" id="3.40.50.150">
    <property type="entry name" value="Vaccinia Virus protein VP39"/>
    <property type="match status" value="1"/>
</dbReference>
<organism evidence="3 4">
    <name type="scientific">Streptomyces bangladeshensis</name>
    <dbReference type="NCBI Taxonomy" id="295352"/>
    <lineage>
        <taxon>Bacteria</taxon>
        <taxon>Bacillati</taxon>
        <taxon>Actinomycetota</taxon>
        <taxon>Actinomycetes</taxon>
        <taxon>Kitasatosporales</taxon>
        <taxon>Streptomycetaceae</taxon>
        <taxon>Streptomyces</taxon>
    </lineage>
</organism>
<evidence type="ECO:0000313" key="3">
    <source>
        <dbReference type="EMBL" id="GAA2192305.1"/>
    </source>
</evidence>
<reference evidence="3 4" key="1">
    <citation type="journal article" date="2019" name="Int. J. Syst. Evol. Microbiol.">
        <title>The Global Catalogue of Microorganisms (GCM) 10K type strain sequencing project: providing services to taxonomists for standard genome sequencing and annotation.</title>
        <authorList>
            <consortium name="The Broad Institute Genomics Platform"/>
            <consortium name="The Broad Institute Genome Sequencing Center for Infectious Disease"/>
            <person name="Wu L."/>
            <person name="Ma J."/>
        </authorList>
    </citation>
    <scope>NUCLEOTIDE SEQUENCE [LARGE SCALE GENOMIC DNA]</scope>
    <source>
        <strain evidence="3 4">JCM 14924</strain>
    </source>
</reference>
<name>A0ABN3BCQ7_9ACTN</name>
<feature type="region of interest" description="Disordered" evidence="1">
    <location>
        <begin position="1"/>
        <end position="21"/>
    </location>
</feature>
<dbReference type="SUPFAM" id="SSF53335">
    <property type="entry name" value="S-adenosyl-L-methionine-dependent methyltransferases"/>
    <property type="match status" value="1"/>
</dbReference>
<dbReference type="Proteomes" id="UP001501391">
    <property type="component" value="Unassembled WGS sequence"/>
</dbReference>
<protein>
    <recommendedName>
        <fullName evidence="2">Methyltransferase domain-containing protein</fullName>
    </recommendedName>
</protein>